<dbReference type="AlphaFoldDB" id="A0A248JXE8"/>
<dbReference type="EMBL" id="CP022111">
    <property type="protein sequence ID" value="ASG22798.1"/>
    <property type="molecule type" value="Genomic_DNA"/>
</dbReference>
<reference evidence="2 3" key="1">
    <citation type="submission" date="2017-06" db="EMBL/GenBank/DDBJ databases">
        <title>Complete genome sequence of Nitrospirillum amazonense strain CBAmC, an endophytic nitrogen-fixing and plant growth-promoting bacterium, isolated from sugarcane.</title>
        <authorList>
            <person name="Schwab S."/>
            <person name="dos Santos Teixeira K.R."/>
            <person name="Simoes Araujo J.L."/>
            <person name="Soares Vidal M."/>
            <person name="Borges de Freitas H.R."/>
            <person name="Rivello Crivelaro A.L."/>
            <person name="Bueno de Camargo Nunes A."/>
            <person name="dos Santos C.M."/>
            <person name="Palmeira da Silva Rosa D."/>
            <person name="da Silva Padilha D."/>
            <person name="da Silva E."/>
            <person name="Araujo Terra L."/>
            <person name="Soares Mendes V."/>
            <person name="Farinelli L."/>
            <person name="Magalhaes Cruz L."/>
            <person name="Baldani J.I."/>
        </authorList>
    </citation>
    <scope>NUCLEOTIDE SEQUENCE [LARGE SCALE GENOMIC DNA]</scope>
    <source>
        <strain evidence="2 3">CBAmC</strain>
    </source>
</reference>
<name>A0A248JXE8_9PROT</name>
<dbReference type="KEGG" id="nao:Y958_18025"/>
<feature type="region of interest" description="Disordered" evidence="1">
    <location>
        <begin position="1"/>
        <end position="116"/>
    </location>
</feature>
<feature type="compositionally biased region" description="Low complexity" evidence="1">
    <location>
        <begin position="98"/>
        <end position="110"/>
    </location>
</feature>
<gene>
    <name evidence="2" type="ORF">Y958_18025</name>
</gene>
<dbReference type="RefSeq" id="WP_088873347.1">
    <property type="nucleotide sequence ID" value="NZ_CP022111.1"/>
</dbReference>
<keyword evidence="3" id="KW-1185">Reference proteome</keyword>
<accession>A0A248JXE8</accession>
<feature type="compositionally biased region" description="Basic and acidic residues" evidence="1">
    <location>
        <begin position="20"/>
        <end position="41"/>
    </location>
</feature>
<evidence type="ECO:0000313" key="2">
    <source>
        <dbReference type="EMBL" id="ASG22798.1"/>
    </source>
</evidence>
<dbReference type="Proteomes" id="UP000197153">
    <property type="component" value="Chromosome 2"/>
</dbReference>
<evidence type="ECO:0000313" key="3">
    <source>
        <dbReference type="Proteomes" id="UP000197153"/>
    </source>
</evidence>
<sequence length="116" mass="12032">MPQHHHDHAHQQAAQPDQRGAADKKHDVREASDTQRLKDEWAMTGHAATKKSRGMEGPIAGHDAPPKTGGTGGASGSKGDWDAAGSGQRGPQGDRSESTAGTATTSNSSRGRGRTS</sequence>
<protein>
    <submittedName>
        <fullName evidence="2">Uncharacterized protein</fullName>
    </submittedName>
</protein>
<evidence type="ECO:0000256" key="1">
    <source>
        <dbReference type="SAM" id="MobiDB-lite"/>
    </source>
</evidence>
<proteinExistence type="predicted"/>
<organism evidence="2 3">
    <name type="scientific">Nitrospirillum viridazoti CBAmc</name>
    <dbReference type="NCBI Taxonomy" id="1441467"/>
    <lineage>
        <taxon>Bacteria</taxon>
        <taxon>Pseudomonadati</taxon>
        <taxon>Pseudomonadota</taxon>
        <taxon>Alphaproteobacteria</taxon>
        <taxon>Rhodospirillales</taxon>
        <taxon>Azospirillaceae</taxon>
        <taxon>Nitrospirillum</taxon>
        <taxon>Nitrospirillum viridazoti</taxon>
    </lineage>
</organism>